<feature type="compositionally biased region" description="Polar residues" evidence="5">
    <location>
        <begin position="656"/>
        <end position="666"/>
    </location>
</feature>
<keyword evidence="8" id="KW-1185">Reference proteome</keyword>
<dbReference type="GO" id="GO:0005634">
    <property type="term" value="C:nucleus"/>
    <property type="evidence" value="ECO:0007669"/>
    <property type="project" value="UniProtKB-SubCell"/>
</dbReference>
<evidence type="ECO:0000256" key="4">
    <source>
        <dbReference type="ARBA" id="ARBA00023242"/>
    </source>
</evidence>
<feature type="compositionally biased region" description="Acidic residues" evidence="5">
    <location>
        <begin position="725"/>
        <end position="735"/>
    </location>
</feature>
<dbReference type="PANTHER" id="PTHR34105:SF1">
    <property type="entry name" value="PROLINE-, GLUTAMIC ACID- AND LEUCINE-RICH PROTEIN 1"/>
    <property type="match status" value="1"/>
</dbReference>
<dbReference type="STRING" id="857342.A0A2T3B2K8"/>
<dbReference type="InParanoid" id="A0A2T3B2K8"/>
<feature type="compositionally biased region" description="Polar residues" evidence="5">
    <location>
        <begin position="706"/>
        <end position="717"/>
    </location>
</feature>
<dbReference type="InterPro" id="IPR016024">
    <property type="entry name" value="ARM-type_fold"/>
</dbReference>
<proteinExistence type="inferred from homology"/>
<name>A0A2T3B2K8_AMORE</name>
<feature type="domain" description="Pre-rRNA-processing protein RIX1 N-terminal" evidence="6">
    <location>
        <begin position="7"/>
        <end position="216"/>
    </location>
</feature>
<dbReference type="GeneID" id="36573851"/>
<dbReference type="RefSeq" id="XP_024721154.1">
    <property type="nucleotide sequence ID" value="XM_024865770.1"/>
</dbReference>
<sequence>MSLPPELRVLCFQLSNTPTEDLPRLTPVLLQYVSRCQVPLSTPAGSAAGPDASSSSVLVHKLKTQLSTLLKGKTLEARFTAVLLIKAVVETGGWEILQASELRSQWIPGLLSILVKQDSAITKELCILALTKIYCMTHPYQTLVREVTTPTLPTFVTSCLNLILSKSSGKNFDVPSSLIEAIFCSFSTLLPRHTTIYRPEVSRIRLATKPYLAPTLSDGFVPSSLRESARRLVVLLHLTAPKNAGGEEWGKAVRSLVKEVHVTADQVFRAVVEDWESTAGYIGEPVDFNQELAGGSDAADGLPSWTGIHAGVERLVGLLAILEGYIKSETSTPVSIPLGAVMDMVTRMLSIAIPSSSGSSGSVRLHPAVDRDERDGLWSGMPQIYVAALQLINTLANRLQEGFLPLAQGALNQLTWVFPSGRHDPSFRQQTYRLSAKTLMFIGKGLDRNQAAKLIPIVRFCCRDLQADPGSVSSGSPSGTIPSELKVTSHNGATPLQSTVGVAVDPRMENTELFGTASELLPLLISHLPQQYLDISLRALIERTAILTHNKDAMLAGILNPFIGKDGTVMTSILPHMTREFGDDDVVEVLLRPRMPLVPSPVAKISMEEGVVGLSEDEDMVMQHQDTISEQEGPRGGAVGPGEINLDGRGDDASTESHGLGNTFSARSLARDANADSSVSRTNSPALGTALASPPSLSQPPAGPIGSTSQTHTQSLQRAEHVDTNMDEDSSDSDDGSVHLTMELDTDTDDDGAVEA</sequence>
<organism evidence="7 8">
    <name type="scientific">Amorphotheca resinae ATCC 22711</name>
    <dbReference type="NCBI Taxonomy" id="857342"/>
    <lineage>
        <taxon>Eukaryota</taxon>
        <taxon>Fungi</taxon>
        <taxon>Dikarya</taxon>
        <taxon>Ascomycota</taxon>
        <taxon>Pezizomycotina</taxon>
        <taxon>Leotiomycetes</taxon>
        <taxon>Helotiales</taxon>
        <taxon>Amorphothecaceae</taxon>
        <taxon>Amorphotheca</taxon>
    </lineage>
</organism>
<comment type="similarity">
    <text evidence="2">Belongs to the RIX1/PELP1 family.</text>
</comment>
<keyword evidence="4" id="KW-0539">Nucleus</keyword>
<dbReference type="Pfam" id="PF08167">
    <property type="entry name" value="RIX1"/>
    <property type="match status" value="1"/>
</dbReference>
<feature type="compositionally biased region" description="Low complexity" evidence="5">
    <location>
        <begin position="469"/>
        <end position="483"/>
    </location>
</feature>
<evidence type="ECO:0000313" key="8">
    <source>
        <dbReference type="Proteomes" id="UP000241818"/>
    </source>
</evidence>
<accession>A0A2T3B2K8</accession>
<dbReference type="OrthoDB" id="20900at2759"/>
<dbReference type="InterPro" id="IPR012583">
    <property type="entry name" value="RIX1_N"/>
</dbReference>
<evidence type="ECO:0000256" key="1">
    <source>
        <dbReference type="ARBA" id="ARBA00004123"/>
    </source>
</evidence>
<feature type="compositionally biased region" description="Acidic residues" evidence="5">
    <location>
        <begin position="744"/>
        <end position="756"/>
    </location>
</feature>
<dbReference type="EMBL" id="KZ679011">
    <property type="protein sequence ID" value="PSS18802.1"/>
    <property type="molecule type" value="Genomic_DNA"/>
</dbReference>
<evidence type="ECO:0000256" key="2">
    <source>
        <dbReference type="ARBA" id="ARBA00010511"/>
    </source>
</evidence>
<gene>
    <name evidence="7" type="ORF">M430DRAFT_28197</name>
</gene>
<evidence type="ECO:0000313" key="7">
    <source>
        <dbReference type="EMBL" id="PSS18802.1"/>
    </source>
</evidence>
<evidence type="ECO:0000259" key="6">
    <source>
        <dbReference type="Pfam" id="PF08167"/>
    </source>
</evidence>
<feature type="region of interest" description="Disordered" evidence="5">
    <location>
        <begin position="469"/>
        <end position="490"/>
    </location>
</feature>
<reference evidence="7 8" key="1">
    <citation type="journal article" date="2018" name="New Phytol.">
        <title>Comparative genomics and transcriptomics depict ericoid mycorrhizal fungi as versatile saprotrophs and plant mutualists.</title>
        <authorList>
            <person name="Martino E."/>
            <person name="Morin E."/>
            <person name="Grelet G.A."/>
            <person name="Kuo A."/>
            <person name="Kohler A."/>
            <person name="Daghino S."/>
            <person name="Barry K.W."/>
            <person name="Cichocki N."/>
            <person name="Clum A."/>
            <person name="Dockter R.B."/>
            <person name="Hainaut M."/>
            <person name="Kuo R.C."/>
            <person name="LaButti K."/>
            <person name="Lindahl B.D."/>
            <person name="Lindquist E.A."/>
            <person name="Lipzen A."/>
            <person name="Khouja H.R."/>
            <person name="Magnuson J."/>
            <person name="Murat C."/>
            <person name="Ohm R.A."/>
            <person name="Singer S.W."/>
            <person name="Spatafora J.W."/>
            <person name="Wang M."/>
            <person name="Veneault-Fourrey C."/>
            <person name="Henrissat B."/>
            <person name="Grigoriev I.V."/>
            <person name="Martin F.M."/>
            <person name="Perotto S."/>
        </authorList>
    </citation>
    <scope>NUCLEOTIDE SEQUENCE [LARGE SCALE GENOMIC DNA]</scope>
    <source>
        <strain evidence="7 8">ATCC 22711</strain>
    </source>
</reference>
<dbReference type="PANTHER" id="PTHR34105">
    <property type="entry name" value="PROLINE-, GLUTAMIC ACID- AND LEUCINE-RICH PROTEIN 1"/>
    <property type="match status" value="1"/>
</dbReference>
<feature type="compositionally biased region" description="Polar residues" evidence="5">
    <location>
        <begin position="675"/>
        <end position="686"/>
    </location>
</feature>
<feature type="region of interest" description="Disordered" evidence="5">
    <location>
        <begin position="626"/>
        <end position="756"/>
    </location>
</feature>
<dbReference type="Proteomes" id="UP000241818">
    <property type="component" value="Unassembled WGS sequence"/>
</dbReference>
<dbReference type="GO" id="GO:0006364">
    <property type="term" value="P:rRNA processing"/>
    <property type="evidence" value="ECO:0007669"/>
    <property type="project" value="TreeGrafter"/>
</dbReference>
<comment type="subcellular location">
    <subcellularLocation>
        <location evidence="1">Nucleus</location>
    </subcellularLocation>
</comment>
<evidence type="ECO:0000256" key="5">
    <source>
        <dbReference type="SAM" id="MobiDB-lite"/>
    </source>
</evidence>
<dbReference type="AlphaFoldDB" id="A0A2T3B2K8"/>
<evidence type="ECO:0000256" key="3">
    <source>
        <dbReference type="ARBA" id="ARBA00021502"/>
    </source>
</evidence>
<dbReference type="SUPFAM" id="SSF48371">
    <property type="entry name" value="ARM repeat"/>
    <property type="match status" value="1"/>
</dbReference>
<protein>
    <recommendedName>
        <fullName evidence="3">Pre-rRNA-processing protein RIX1</fullName>
    </recommendedName>
</protein>